<dbReference type="RefSeq" id="WP_017746079.1">
    <property type="nucleotide sequence ID" value="NZ_KQ976354.1"/>
</dbReference>
<dbReference type="InterPro" id="IPR003658">
    <property type="entry name" value="Anti-sigma_ant"/>
</dbReference>
<gene>
    <name evidence="4" type="ORF">WA1_39365</name>
</gene>
<keyword evidence="5" id="KW-1185">Reference proteome</keyword>
<dbReference type="STRING" id="128403.WA1_39365"/>
<dbReference type="EMBL" id="ANNX02000044">
    <property type="protein sequence ID" value="KYC38003.1"/>
    <property type="molecule type" value="Genomic_DNA"/>
</dbReference>
<name>A0A139X042_9CYAN</name>
<organism evidence="4 5">
    <name type="scientific">Scytonema hofmannii PCC 7110</name>
    <dbReference type="NCBI Taxonomy" id="128403"/>
    <lineage>
        <taxon>Bacteria</taxon>
        <taxon>Bacillati</taxon>
        <taxon>Cyanobacteriota</taxon>
        <taxon>Cyanophyceae</taxon>
        <taxon>Nostocales</taxon>
        <taxon>Scytonemataceae</taxon>
        <taxon>Scytonema</taxon>
    </lineage>
</organism>
<dbReference type="SUPFAM" id="SSF52091">
    <property type="entry name" value="SpoIIaa-like"/>
    <property type="match status" value="1"/>
</dbReference>
<evidence type="ECO:0000313" key="4">
    <source>
        <dbReference type="EMBL" id="KYC38003.1"/>
    </source>
</evidence>
<comment type="similarity">
    <text evidence="1 2">Belongs to the anti-sigma-factor antagonist family.</text>
</comment>
<evidence type="ECO:0000256" key="1">
    <source>
        <dbReference type="ARBA" id="ARBA00009013"/>
    </source>
</evidence>
<dbReference type="InterPro" id="IPR002645">
    <property type="entry name" value="STAS_dom"/>
</dbReference>
<dbReference type="NCBIfam" id="TIGR00377">
    <property type="entry name" value="ant_ant_sig"/>
    <property type="match status" value="1"/>
</dbReference>
<dbReference type="CDD" id="cd07043">
    <property type="entry name" value="STAS_anti-anti-sigma_factors"/>
    <property type="match status" value="1"/>
</dbReference>
<sequence>MLLIDYPKIAVIRPQGSLSGSKALELDKDLRTALAKDELSALLLDLQSVESLDCSGLMAMVSALKLAQTKRKRFSLCCVPPSLRMIFELTQLDTVFEIFDCEAEFEATCESVKEPALAYA</sequence>
<proteinExistence type="inferred from homology"/>
<dbReference type="AlphaFoldDB" id="A0A139X042"/>
<dbReference type="PROSITE" id="PS50801">
    <property type="entry name" value="STAS"/>
    <property type="match status" value="1"/>
</dbReference>
<dbReference type="Pfam" id="PF01740">
    <property type="entry name" value="STAS"/>
    <property type="match status" value="1"/>
</dbReference>
<evidence type="ECO:0000259" key="3">
    <source>
        <dbReference type="PROSITE" id="PS50801"/>
    </source>
</evidence>
<dbReference type="GO" id="GO:0043856">
    <property type="term" value="F:anti-sigma factor antagonist activity"/>
    <property type="evidence" value="ECO:0007669"/>
    <property type="project" value="InterPro"/>
</dbReference>
<protein>
    <recommendedName>
        <fullName evidence="2">Anti-sigma factor antagonist</fullName>
    </recommendedName>
</protein>
<dbReference type="Gene3D" id="3.30.750.24">
    <property type="entry name" value="STAS domain"/>
    <property type="match status" value="1"/>
</dbReference>
<dbReference type="PANTHER" id="PTHR33495">
    <property type="entry name" value="ANTI-SIGMA FACTOR ANTAGONIST TM_1081-RELATED-RELATED"/>
    <property type="match status" value="1"/>
</dbReference>
<comment type="caution">
    <text evidence="4">The sequence shown here is derived from an EMBL/GenBank/DDBJ whole genome shotgun (WGS) entry which is preliminary data.</text>
</comment>
<reference evidence="4 5" key="1">
    <citation type="journal article" date="2013" name="Genome Biol. Evol.">
        <title>Genomes of Stigonematalean cyanobacteria (subsection V) and the evolution of oxygenic photosynthesis from prokaryotes to plastids.</title>
        <authorList>
            <person name="Dagan T."/>
            <person name="Roettger M."/>
            <person name="Stucken K."/>
            <person name="Landan G."/>
            <person name="Koch R."/>
            <person name="Major P."/>
            <person name="Gould S.B."/>
            <person name="Goremykin V.V."/>
            <person name="Rippka R."/>
            <person name="Tandeau de Marsac N."/>
            <person name="Gugger M."/>
            <person name="Lockhart P.J."/>
            <person name="Allen J.F."/>
            <person name="Brune I."/>
            <person name="Maus I."/>
            <person name="Puhler A."/>
            <person name="Martin W.F."/>
        </authorList>
    </citation>
    <scope>NUCLEOTIDE SEQUENCE [LARGE SCALE GENOMIC DNA]</scope>
    <source>
        <strain evidence="4 5">PCC 7110</strain>
    </source>
</reference>
<evidence type="ECO:0000313" key="5">
    <source>
        <dbReference type="Proteomes" id="UP000076925"/>
    </source>
</evidence>
<dbReference type="OrthoDB" id="514124at2"/>
<evidence type="ECO:0000256" key="2">
    <source>
        <dbReference type="RuleBase" id="RU003749"/>
    </source>
</evidence>
<dbReference type="Proteomes" id="UP000076925">
    <property type="component" value="Unassembled WGS sequence"/>
</dbReference>
<dbReference type="PANTHER" id="PTHR33495:SF2">
    <property type="entry name" value="ANTI-SIGMA FACTOR ANTAGONIST TM_1081-RELATED"/>
    <property type="match status" value="1"/>
</dbReference>
<feature type="domain" description="STAS" evidence="3">
    <location>
        <begin position="1"/>
        <end position="112"/>
    </location>
</feature>
<dbReference type="InterPro" id="IPR036513">
    <property type="entry name" value="STAS_dom_sf"/>
</dbReference>
<accession>A0A139X042</accession>